<gene>
    <name evidence="2" type="ORF">NYPRO_LOCUS25023</name>
</gene>
<keyword evidence="3" id="KW-1185">Reference proteome</keyword>
<dbReference type="PANTHER" id="PTHR31883">
    <property type="entry name" value="PROTEIN FRG2-RELATED"/>
    <property type="match status" value="1"/>
</dbReference>
<feature type="compositionally biased region" description="Polar residues" evidence="1">
    <location>
        <begin position="47"/>
        <end position="62"/>
    </location>
</feature>
<feature type="region of interest" description="Disordered" evidence="1">
    <location>
        <begin position="241"/>
        <end position="267"/>
    </location>
</feature>
<evidence type="ECO:0000313" key="3">
    <source>
        <dbReference type="Proteomes" id="UP000645828"/>
    </source>
</evidence>
<organism evidence="2 3">
    <name type="scientific">Nyctereutes procyonoides</name>
    <name type="common">Raccoon dog</name>
    <name type="synonym">Canis procyonoides</name>
    <dbReference type="NCBI Taxonomy" id="34880"/>
    <lineage>
        <taxon>Eukaryota</taxon>
        <taxon>Metazoa</taxon>
        <taxon>Chordata</taxon>
        <taxon>Craniata</taxon>
        <taxon>Vertebrata</taxon>
        <taxon>Euteleostomi</taxon>
        <taxon>Mammalia</taxon>
        <taxon>Eutheria</taxon>
        <taxon>Laurasiatheria</taxon>
        <taxon>Carnivora</taxon>
        <taxon>Caniformia</taxon>
        <taxon>Canidae</taxon>
        <taxon>Nyctereutes</taxon>
    </lineage>
</organism>
<protein>
    <submittedName>
        <fullName evidence="2">(raccoon dog) hypothetical protein</fullName>
    </submittedName>
</protein>
<dbReference type="InterPro" id="IPR026245">
    <property type="entry name" value="FRG2"/>
</dbReference>
<dbReference type="Pfam" id="PF15315">
    <property type="entry name" value="FRG2"/>
    <property type="match status" value="1"/>
</dbReference>
<feature type="compositionally biased region" description="Basic and acidic residues" evidence="1">
    <location>
        <begin position="28"/>
        <end position="46"/>
    </location>
</feature>
<reference evidence="2" key="1">
    <citation type="submission" date="2020-12" db="EMBL/GenBank/DDBJ databases">
        <authorList>
            <consortium name="Molecular Ecology Group"/>
        </authorList>
    </citation>
    <scope>NUCLEOTIDE SEQUENCE</scope>
    <source>
        <strain evidence="2">TBG_1078</strain>
    </source>
</reference>
<sequence>MHLGIEGIDAHSPSMQHPTDQMPCQQNSKERGSDVEEKSLEGKEETFSSLLRQGCTQRQGSEPETDEENSKETELKRHSSSSGSELEGCSSWEGSRKRKISSSDSTCDRAGASPADEGSVTPEKKKRRASDHCRSSESPGTAPARPGRRWARGSGRSRRGRHSLRGDRPPPLRKALVTTLRALSEAIYQDVAQVCELQKHSPLTWEEQFGLRQLWGPLYSALQTIYTMANQAAYAFPAESWLLPGPPPGPGPQAPDADGREALGSPG</sequence>
<dbReference type="PRINTS" id="PR02074">
    <property type="entry name" value="PROTEINFRG2"/>
</dbReference>
<accession>A0A811ZTN2</accession>
<feature type="region of interest" description="Disordered" evidence="1">
    <location>
        <begin position="1"/>
        <end position="171"/>
    </location>
</feature>
<feature type="compositionally biased region" description="Polar residues" evidence="1">
    <location>
        <begin position="13"/>
        <end position="27"/>
    </location>
</feature>
<feature type="compositionally biased region" description="Basic and acidic residues" evidence="1">
    <location>
        <begin position="68"/>
        <end position="77"/>
    </location>
</feature>
<evidence type="ECO:0000256" key="1">
    <source>
        <dbReference type="SAM" id="MobiDB-lite"/>
    </source>
</evidence>
<dbReference type="EMBL" id="CAJHUB010000775">
    <property type="protein sequence ID" value="CAD7692229.1"/>
    <property type="molecule type" value="Genomic_DNA"/>
</dbReference>
<feature type="compositionally biased region" description="Pro residues" evidence="1">
    <location>
        <begin position="244"/>
        <end position="253"/>
    </location>
</feature>
<name>A0A811ZTN2_NYCPR</name>
<proteinExistence type="predicted"/>
<feature type="compositionally biased region" description="Basic residues" evidence="1">
    <location>
        <begin position="146"/>
        <end position="163"/>
    </location>
</feature>
<feature type="compositionally biased region" description="Low complexity" evidence="1">
    <location>
        <begin position="80"/>
        <end position="93"/>
    </location>
</feature>
<evidence type="ECO:0000313" key="2">
    <source>
        <dbReference type="EMBL" id="CAD7692229.1"/>
    </source>
</evidence>
<dbReference type="AlphaFoldDB" id="A0A811ZTN2"/>
<dbReference type="Proteomes" id="UP000645828">
    <property type="component" value="Unassembled WGS sequence"/>
</dbReference>
<dbReference type="PANTHER" id="PTHR31883:SF1">
    <property type="entry name" value="PROTEIN FRG2-LIKE-2"/>
    <property type="match status" value="1"/>
</dbReference>
<comment type="caution">
    <text evidence="2">The sequence shown here is derived from an EMBL/GenBank/DDBJ whole genome shotgun (WGS) entry which is preliminary data.</text>
</comment>